<dbReference type="Pfam" id="PF00535">
    <property type="entry name" value="Glycos_transf_2"/>
    <property type="match status" value="1"/>
</dbReference>
<feature type="coiled-coil region" evidence="1">
    <location>
        <begin position="390"/>
        <end position="417"/>
    </location>
</feature>
<organism evidence="3 4">
    <name type="scientific">Streptococcus henryi</name>
    <dbReference type="NCBI Taxonomy" id="439219"/>
    <lineage>
        <taxon>Bacteria</taxon>
        <taxon>Bacillati</taxon>
        <taxon>Bacillota</taxon>
        <taxon>Bacilli</taxon>
        <taxon>Lactobacillales</taxon>
        <taxon>Streptococcaceae</taxon>
        <taxon>Streptococcus</taxon>
    </lineage>
</organism>
<protein>
    <submittedName>
        <fullName evidence="3">Glycosyl transferase family 2</fullName>
    </submittedName>
</protein>
<dbReference type="eggNOG" id="COG1215">
    <property type="taxonomic scope" value="Bacteria"/>
</dbReference>
<dbReference type="GO" id="GO:0016758">
    <property type="term" value="F:hexosyltransferase activity"/>
    <property type="evidence" value="ECO:0007669"/>
    <property type="project" value="UniProtKB-ARBA"/>
</dbReference>
<name>A0A1G6C6X8_9STRE</name>
<evidence type="ECO:0000313" key="4">
    <source>
        <dbReference type="Proteomes" id="UP000182508"/>
    </source>
</evidence>
<gene>
    <name evidence="3" type="ORF">SAMN02910293_01442</name>
</gene>
<sequence>MNDLVSVVVCCYNHEDYIEECLESIFNQSYQNIELLVFNDGSTDDSGSLIENALKKSPFSSQYFYHENQGVVKTRNLALDRINGKFLVFVDSDDIIEREYIKNLVDVAVESSADIVYSSMIDMKTGEVVLSAKEFDLKELLIGNYIHASSLVRTSIIKDKKFDDALNREKLEDYDFFLNLIVRGGAKAVPCYTTGLTYRVSENSRSNHQNLKSYYHTYAYILSKYLPYFSNDNAIVEILRFHFDDLTNLDIEHSIKEEQISVYLYRDGAYNEKADYLIPVKFLDSFVIPVEKGVTKLKIHPSNIPSFYEEFSVVSKKYKTELLPSLSNAIIDGNSFVFEHFYPFIEYTFDFEEDDNLLVSYKRYNINDITSDNYIGKILAMKSYQYFHQLEEVERQNILLKKAFSKIENDYNELNQQYHTIIGSRRWTIPTKIINFFRRK</sequence>
<dbReference type="PANTHER" id="PTHR22916">
    <property type="entry name" value="GLYCOSYLTRANSFERASE"/>
    <property type="match status" value="1"/>
</dbReference>
<dbReference type="PANTHER" id="PTHR22916:SF3">
    <property type="entry name" value="UDP-GLCNAC:BETAGAL BETA-1,3-N-ACETYLGLUCOSAMINYLTRANSFERASE-LIKE PROTEIN 1"/>
    <property type="match status" value="1"/>
</dbReference>
<dbReference type="RefSeq" id="WP_074486190.1">
    <property type="nucleotide sequence ID" value="NZ_FMXP01000018.1"/>
</dbReference>
<dbReference type="InterPro" id="IPR001173">
    <property type="entry name" value="Glyco_trans_2-like"/>
</dbReference>
<evidence type="ECO:0000259" key="2">
    <source>
        <dbReference type="Pfam" id="PF00535"/>
    </source>
</evidence>
<evidence type="ECO:0000313" key="3">
    <source>
        <dbReference type="EMBL" id="SDB28639.1"/>
    </source>
</evidence>
<dbReference type="STRING" id="439219.SAMN02910293_01442"/>
<keyword evidence="4" id="KW-1185">Reference proteome</keyword>
<keyword evidence="3" id="KW-0808">Transferase</keyword>
<dbReference type="Proteomes" id="UP000182508">
    <property type="component" value="Unassembled WGS sequence"/>
</dbReference>
<dbReference type="InterPro" id="IPR029044">
    <property type="entry name" value="Nucleotide-diphossugar_trans"/>
</dbReference>
<dbReference type="Gene3D" id="3.90.550.10">
    <property type="entry name" value="Spore Coat Polysaccharide Biosynthesis Protein SpsA, Chain A"/>
    <property type="match status" value="1"/>
</dbReference>
<dbReference type="AlphaFoldDB" id="A0A1G6C6X8"/>
<dbReference type="CDD" id="cd00761">
    <property type="entry name" value="Glyco_tranf_GTA_type"/>
    <property type="match status" value="1"/>
</dbReference>
<feature type="domain" description="Glycosyltransferase 2-like" evidence="2">
    <location>
        <begin position="6"/>
        <end position="121"/>
    </location>
</feature>
<evidence type="ECO:0000256" key="1">
    <source>
        <dbReference type="SAM" id="Coils"/>
    </source>
</evidence>
<dbReference type="EMBL" id="FMXP01000018">
    <property type="protein sequence ID" value="SDB28639.1"/>
    <property type="molecule type" value="Genomic_DNA"/>
</dbReference>
<dbReference type="SUPFAM" id="SSF53448">
    <property type="entry name" value="Nucleotide-diphospho-sugar transferases"/>
    <property type="match status" value="1"/>
</dbReference>
<keyword evidence="1" id="KW-0175">Coiled coil</keyword>
<accession>A0A1G6C6X8</accession>
<proteinExistence type="predicted"/>
<reference evidence="3 4" key="1">
    <citation type="submission" date="2016-10" db="EMBL/GenBank/DDBJ databases">
        <authorList>
            <person name="de Groot N.N."/>
        </authorList>
    </citation>
    <scope>NUCLEOTIDE SEQUENCE [LARGE SCALE GENOMIC DNA]</scope>
    <source>
        <strain evidence="3 4">A-4</strain>
    </source>
</reference>